<organism evidence="3 4">
    <name type="scientific">Phyllotreta striolata</name>
    <name type="common">Striped flea beetle</name>
    <name type="synonym">Crioceris striolata</name>
    <dbReference type="NCBI Taxonomy" id="444603"/>
    <lineage>
        <taxon>Eukaryota</taxon>
        <taxon>Metazoa</taxon>
        <taxon>Ecdysozoa</taxon>
        <taxon>Arthropoda</taxon>
        <taxon>Hexapoda</taxon>
        <taxon>Insecta</taxon>
        <taxon>Pterygota</taxon>
        <taxon>Neoptera</taxon>
        <taxon>Endopterygota</taxon>
        <taxon>Coleoptera</taxon>
        <taxon>Polyphaga</taxon>
        <taxon>Cucujiformia</taxon>
        <taxon>Chrysomeloidea</taxon>
        <taxon>Chrysomelidae</taxon>
        <taxon>Galerucinae</taxon>
        <taxon>Alticini</taxon>
        <taxon>Phyllotreta</taxon>
    </lineage>
</organism>
<feature type="compositionally biased region" description="Polar residues" evidence="1">
    <location>
        <begin position="439"/>
        <end position="451"/>
    </location>
</feature>
<dbReference type="EMBL" id="OU900104">
    <property type="protein sequence ID" value="CAG9855945.1"/>
    <property type="molecule type" value="Genomic_DNA"/>
</dbReference>
<feature type="transmembrane region" description="Helical" evidence="2">
    <location>
        <begin position="63"/>
        <end position="81"/>
    </location>
</feature>
<feature type="transmembrane region" description="Helical" evidence="2">
    <location>
        <begin position="214"/>
        <end position="231"/>
    </location>
</feature>
<feature type="transmembrane region" description="Helical" evidence="2">
    <location>
        <begin position="36"/>
        <end position="56"/>
    </location>
</feature>
<feature type="compositionally biased region" description="Polar residues" evidence="1">
    <location>
        <begin position="521"/>
        <end position="533"/>
    </location>
</feature>
<dbReference type="Proteomes" id="UP001153712">
    <property type="component" value="Chromosome 11"/>
</dbReference>
<evidence type="ECO:0000256" key="2">
    <source>
        <dbReference type="SAM" id="Phobius"/>
    </source>
</evidence>
<keyword evidence="4" id="KW-1185">Reference proteome</keyword>
<evidence type="ECO:0000313" key="3">
    <source>
        <dbReference type="EMBL" id="CAG9855945.1"/>
    </source>
</evidence>
<feature type="region of interest" description="Disordered" evidence="1">
    <location>
        <begin position="375"/>
        <end position="533"/>
    </location>
</feature>
<feature type="compositionally biased region" description="Basic and acidic residues" evidence="1">
    <location>
        <begin position="476"/>
        <end position="489"/>
    </location>
</feature>
<dbReference type="OrthoDB" id="10042902at2759"/>
<keyword evidence="2" id="KW-0812">Transmembrane</keyword>
<keyword evidence="2" id="KW-0472">Membrane</keyword>
<protein>
    <recommendedName>
        <fullName evidence="5">Transmembrane protein 26</fullName>
    </recommendedName>
</protein>
<gene>
    <name evidence="3" type="ORF">PHYEVI_LOCUS2379</name>
</gene>
<dbReference type="PANTHER" id="PTHR22168:SF8">
    <property type="entry name" value="TRANSMEMBRANE PROTEIN 26"/>
    <property type="match status" value="1"/>
</dbReference>
<evidence type="ECO:0008006" key="5">
    <source>
        <dbReference type="Google" id="ProtNLM"/>
    </source>
</evidence>
<dbReference type="AlphaFoldDB" id="A0A9N9TL31"/>
<accession>A0A9N9TL31</accession>
<feature type="transmembrane region" description="Helical" evidence="2">
    <location>
        <begin position="12"/>
        <end position="30"/>
    </location>
</feature>
<evidence type="ECO:0000313" key="4">
    <source>
        <dbReference type="Proteomes" id="UP001153712"/>
    </source>
</evidence>
<sequence length="533" mass="62076">MMKIVATIKGIITRLVFSSHGFIAIWQVTIFKKNDFYWYLTSPILLLFFEGIFTLTIKENQEWKWTIFIAHSLVAIGQVAYMKNDKWYWYLCIPLLFMVLETVVTLTLTRNLEWSWFCPSVFLYLTSIVPAIWLLELDKVERKLKALEDLPMNMTTGAQLNDLKSLLGVDIKLPEISLSTETWITLIEQFLMLILIIGRWMLPKGDLTRDQLSQLLLVYIGTAADILEFFDSFKDDKIASEPILVWLTLAIWSWSLMQFTVVLTATKARKSRLTTTTSTIEQSDNCCNIDVCSILLNITLQDLPYLAFRLLLIMHYKIVTYMNIFFTCKNTLVICLQVYRLYVVYTENNRTKTDQNDVEMASTVSIISNLSRSDLTFEPRRRRRPRVQQESVRRHSTMKSQKSASSRRSEVTDDSSDSDGSGTSSIRKHKKTNTRKDTGYSTASSQTSARNHSQRVKSAVDNGDRETRRMMKQKLKRTDRDSKGKRQLEDVFSEESVEEEYRNNRKDRRRDHRRVDKNYEKNSTVTVSDHSTD</sequence>
<feature type="transmembrane region" description="Helical" evidence="2">
    <location>
        <begin position="116"/>
        <end position="135"/>
    </location>
</feature>
<feature type="transmembrane region" description="Helical" evidence="2">
    <location>
        <begin position="87"/>
        <end position="109"/>
    </location>
</feature>
<reference evidence="3" key="1">
    <citation type="submission" date="2022-01" db="EMBL/GenBank/DDBJ databases">
        <authorList>
            <person name="King R."/>
        </authorList>
    </citation>
    <scope>NUCLEOTIDE SEQUENCE</scope>
</reference>
<dbReference type="InterPro" id="IPR019169">
    <property type="entry name" value="Transmembrane_26"/>
</dbReference>
<name>A0A9N9TL31_PHYSR</name>
<evidence type="ECO:0000256" key="1">
    <source>
        <dbReference type="SAM" id="MobiDB-lite"/>
    </source>
</evidence>
<keyword evidence="2" id="KW-1133">Transmembrane helix</keyword>
<dbReference type="Pfam" id="PF09772">
    <property type="entry name" value="Tmem26"/>
    <property type="match status" value="2"/>
</dbReference>
<dbReference type="PANTHER" id="PTHR22168">
    <property type="entry name" value="TMEM26 PROTEIN"/>
    <property type="match status" value="1"/>
</dbReference>
<feature type="transmembrane region" description="Helical" evidence="2">
    <location>
        <begin position="183"/>
        <end position="202"/>
    </location>
</feature>
<proteinExistence type="predicted"/>
<feature type="transmembrane region" description="Helical" evidence="2">
    <location>
        <begin position="243"/>
        <end position="263"/>
    </location>
</feature>